<dbReference type="AlphaFoldDB" id="A0A2N3YMT1"/>
<evidence type="ECO:0000313" key="2">
    <source>
        <dbReference type="EMBL" id="PKW28146.1"/>
    </source>
</evidence>
<feature type="region of interest" description="Disordered" evidence="1">
    <location>
        <begin position="55"/>
        <end position="74"/>
    </location>
</feature>
<keyword evidence="3" id="KW-1185">Reference proteome</keyword>
<accession>A0A2N3YMT1</accession>
<dbReference type="OrthoDB" id="3215033at2"/>
<sequence length="74" mass="8272">MRHSRFWELMAGEFGAAYAPTLARSHVLSALGGRTPDEALRSGMSPREVWDALCEDQDVPESRRHGLDPAPRRP</sequence>
<dbReference type="Pfam" id="PF11248">
    <property type="entry name" value="DUF3046"/>
    <property type="match status" value="1"/>
</dbReference>
<proteinExistence type="predicted"/>
<gene>
    <name evidence="2" type="ORF">ATL31_3002</name>
</gene>
<evidence type="ECO:0000256" key="1">
    <source>
        <dbReference type="SAM" id="MobiDB-lite"/>
    </source>
</evidence>
<dbReference type="EMBL" id="PJNE01000001">
    <property type="protein sequence ID" value="PKW28146.1"/>
    <property type="molecule type" value="Genomic_DNA"/>
</dbReference>
<name>A0A2N3YMT1_9MICO</name>
<feature type="compositionally biased region" description="Basic and acidic residues" evidence="1">
    <location>
        <begin position="60"/>
        <end position="74"/>
    </location>
</feature>
<organism evidence="2 3">
    <name type="scientific">Phycicoccus duodecadis</name>
    <dbReference type="NCBI Taxonomy" id="173053"/>
    <lineage>
        <taxon>Bacteria</taxon>
        <taxon>Bacillati</taxon>
        <taxon>Actinomycetota</taxon>
        <taxon>Actinomycetes</taxon>
        <taxon>Micrococcales</taxon>
        <taxon>Intrasporangiaceae</taxon>
        <taxon>Phycicoccus</taxon>
    </lineage>
</organism>
<comment type="caution">
    <text evidence="2">The sequence shown here is derived from an EMBL/GenBank/DDBJ whole genome shotgun (WGS) entry which is preliminary data.</text>
</comment>
<protein>
    <recommendedName>
        <fullName evidence="4">DUF3046 family protein</fullName>
    </recommendedName>
</protein>
<dbReference type="InterPro" id="IPR021408">
    <property type="entry name" value="DUF3046"/>
</dbReference>
<reference evidence="2 3" key="1">
    <citation type="submission" date="2017-12" db="EMBL/GenBank/DDBJ databases">
        <title>Sequencing the genomes of 1000 Actinobacteria strains.</title>
        <authorList>
            <person name="Klenk H.-P."/>
        </authorList>
    </citation>
    <scope>NUCLEOTIDE SEQUENCE [LARGE SCALE GENOMIC DNA]</scope>
    <source>
        <strain evidence="2 3">DSM 12806</strain>
    </source>
</reference>
<dbReference type="Proteomes" id="UP000233781">
    <property type="component" value="Unassembled WGS sequence"/>
</dbReference>
<evidence type="ECO:0008006" key="4">
    <source>
        <dbReference type="Google" id="ProtNLM"/>
    </source>
</evidence>
<dbReference type="RefSeq" id="WP_101396629.1">
    <property type="nucleotide sequence ID" value="NZ_PJNE01000001.1"/>
</dbReference>
<evidence type="ECO:0000313" key="3">
    <source>
        <dbReference type="Proteomes" id="UP000233781"/>
    </source>
</evidence>